<feature type="compositionally biased region" description="Basic and acidic residues" evidence="1">
    <location>
        <begin position="13"/>
        <end position="25"/>
    </location>
</feature>
<proteinExistence type="predicted"/>
<reference evidence="2" key="1">
    <citation type="submission" date="2018-02" db="EMBL/GenBank/DDBJ databases">
        <title>Rhizophora mucronata_Transcriptome.</title>
        <authorList>
            <person name="Meera S.P."/>
            <person name="Sreeshan A."/>
            <person name="Augustine A."/>
        </authorList>
    </citation>
    <scope>NUCLEOTIDE SEQUENCE</scope>
    <source>
        <tissue evidence="2">Leaf</tissue>
    </source>
</reference>
<feature type="compositionally biased region" description="Polar residues" evidence="1">
    <location>
        <begin position="1"/>
        <end position="11"/>
    </location>
</feature>
<organism evidence="2">
    <name type="scientific">Rhizophora mucronata</name>
    <name type="common">Asiatic mangrove</name>
    <dbReference type="NCBI Taxonomy" id="61149"/>
    <lineage>
        <taxon>Eukaryota</taxon>
        <taxon>Viridiplantae</taxon>
        <taxon>Streptophyta</taxon>
        <taxon>Embryophyta</taxon>
        <taxon>Tracheophyta</taxon>
        <taxon>Spermatophyta</taxon>
        <taxon>Magnoliopsida</taxon>
        <taxon>eudicotyledons</taxon>
        <taxon>Gunneridae</taxon>
        <taxon>Pentapetalae</taxon>
        <taxon>rosids</taxon>
        <taxon>fabids</taxon>
        <taxon>Malpighiales</taxon>
        <taxon>Rhizophoraceae</taxon>
        <taxon>Rhizophora</taxon>
    </lineage>
</organism>
<evidence type="ECO:0000256" key="1">
    <source>
        <dbReference type="SAM" id="MobiDB-lite"/>
    </source>
</evidence>
<name>A0A2P2LQJ8_RHIMU</name>
<feature type="region of interest" description="Disordered" evidence="1">
    <location>
        <begin position="1"/>
        <end position="25"/>
    </location>
</feature>
<evidence type="ECO:0000313" key="2">
    <source>
        <dbReference type="EMBL" id="MBX20244.1"/>
    </source>
</evidence>
<dbReference type="EMBL" id="GGEC01039760">
    <property type="protein sequence ID" value="MBX20244.1"/>
    <property type="molecule type" value="Transcribed_RNA"/>
</dbReference>
<protein>
    <submittedName>
        <fullName evidence="2">Uncharacterized protein</fullName>
    </submittedName>
</protein>
<sequence>MSYRETTFLNRNRNKERSIDRETHSRHATAYDHVLEALLRH</sequence>
<dbReference type="AlphaFoldDB" id="A0A2P2LQJ8"/>
<accession>A0A2P2LQJ8</accession>